<protein>
    <submittedName>
        <fullName evidence="2">Uncharacterized protein LOC142161964</fullName>
    </submittedName>
</protein>
<sequence length="811" mass="94423">MIRNEVIHDKVNMVPIKDKMWEVRLRWFGHVRRKSTDAPMRKCERLPLEGLWRGRGRPKKRWGEVIMQDMSQLQLTEDMTLDKKSRLNYFHCLASRRPAAGVSSIMALASQSQNSVKRYFIKAPKPNLASHTQPIQLENINHLEVPSSNEFDLDSLKFDPGERTQILDFHPNHRDIISREYLLQCPCQPRLHNFPKTNFSGSMRRFNPKWFDDEYHDWLEYSVSKDASYCLYCYLFKDNNIHQGGGDVFSSIGFKSWHKKKSFDKHGSSSIHNESKKKCQDLRQQRSIQSSFERQSNQLKHEYWIRLTASVNVVRLLITQGLAFRGHDESKSSLSRGNFLQTLLWYAKVCDNIRDYVLEHAPQNDQMTSPIIQKDIVTACKIETTKAIIEELNGDYFALLVDESFDTFRKEQMAIVLRYVDRIGFVMERLIDIVHVQNTCASSLKRAIANLLDQHSLSLSYVRGQCYDGASNMQGSSFKRMDEFRESQKERIQEALDMGELTTGWGLNQEFGLSRACDTRWGSQSKSFNNFILMFGSILDVLELLVLDAHSTDERAKQDITNAMLLVEVAKKRLQKLRKEEWNSLIAEISAFCIKYDILIPQFDELYVSSLRSRRKPNDCTVLHHYRVDVFCKIIDWQIQELNERFDEVTTHLLHGIACLNPINSFSSFDIRKIMRMTELYPDDFDEFSMGALENQLASYIIDVRDVDERFSDLHGLCDLSKRLVQTKKHSNYPLVFRLVKLALLLPVATASVERAFSAMKFIKNDLRSRMNDEFFSGCLVPYVEKIVFDSISNDAIIKTFQDMKPRRVQL</sequence>
<dbReference type="RefSeq" id="XP_075074359.1">
    <property type="nucleotide sequence ID" value="XM_075218258.1"/>
</dbReference>
<proteinExistence type="predicted"/>
<name>A0AC58RNQ3_TOBAC</name>
<organism evidence="1 2">
    <name type="scientific">Nicotiana tabacum</name>
    <name type="common">Common tobacco</name>
    <dbReference type="NCBI Taxonomy" id="4097"/>
    <lineage>
        <taxon>Eukaryota</taxon>
        <taxon>Viridiplantae</taxon>
        <taxon>Streptophyta</taxon>
        <taxon>Embryophyta</taxon>
        <taxon>Tracheophyta</taxon>
        <taxon>Spermatophyta</taxon>
        <taxon>Magnoliopsida</taxon>
        <taxon>eudicotyledons</taxon>
        <taxon>Gunneridae</taxon>
        <taxon>Pentapetalae</taxon>
        <taxon>asterids</taxon>
        <taxon>lamiids</taxon>
        <taxon>Solanales</taxon>
        <taxon>Solanaceae</taxon>
        <taxon>Nicotianoideae</taxon>
        <taxon>Nicotianeae</taxon>
        <taxon>Nicotiana</taxon>
    </lineage>
</organism>
<gene>
    <name evidence="2" type="primary">LOC142161964</name>
</gene>
<accession>A0AC58RNQ3</accession>
<dbReference type="Proteomes" id="UP000790787">
    <property type="component" value="Chromosome 7"/>
</dbReference>
<evidence type="ECO:0000313" key="1">
    <source>
        <dbReference type="Proteomes" id="UP000790787"/>
    </source>
</evidence>
<keyword evidence="1" id="KW-1185">Reference proteome</keyword>
<reference evidence="1" key="1">
    <citation type="journal article" date="2014" name="Nat. Commun.">
        <title>The tobacco genome sequence and its comparison with those of tomato and potato.</title>
        <authorList>
            <person name="Sierro N."/>
            <person name="Battey J.N."/>
            <person name="Ouadi S."/>
            <person name="Bakaher N."/>
            <person name="Bovet L."/>
            <person name="Willig A."/>
            <person name="Goepfert S."/>
            <person name="Peitsch M.C."/>
            <person name="Ivanov N.V."/>
        </authorList>
    </citation>
    <scope>NUCLEOTIDE SEQUENCE [LARGE SCALE GENOMIC DNA]</scope>
</reference>
<reference evidence="2" key="2">
    <citation type="submission" date="2025-08" db="UniProtKB">
        <authorList>
            <consortium name="RefSeq"/>
        </authorList>
    </citation>
    <scope>IDENTIFICATION</scope>
    <source>
        <tissue evidence="2">Leaf</tissue>
    </source>
</reference>
<evidence type="ECO:0000313" key="2">
    <source>
        <dbReference type="RefSeq" id="XP_075074359.1"/>
    </source>
</evidence>